<gene>
    <name evidence="13" type="primary">nasF</name>
    <name evidence="13" type="ORF">V7x_52760</name>
</gene>
<protein>
    <recommendedName>
        <fullName evidence="2">uroporphyrinogen-III C-methyltransferase</fullName>
        <ecNumber evidence="2">2.1.1.107</ecNumber>
    </recommendedName>
</protein>
<comment type="pathway">
    <text evidence="9">Cofactor biosynthesis; adenosylcobalamin biosynthesis; precorrin-2 from uroporphyrinogen III: step 1/1.</text>
</comment>
<evidence type="ECO:0000256" key="5">
    <source>
        <dbReference type="ARBA" id="ARBA00022679"/>
    </source>
</evidence>
<dbReference type="PANTHER" id="PTHR45790">
    <property type="entry name" value="SIROHEME SYNTHASE-RELATED"/>
    <property type="match status" value="1"/>
</dbReference>
<dbReference type="InterPro" id="IPR050161">
    <property type="entry name" value="Siro_Cobalamin_biosynth"/>
</dbReference>
<evidence type="ECO:0000256" key="2">
    <source>
        <dbReference type="ARBA" id="ARBA00012162"/>
    </source>
</evidence>
<accession>A0A5C6FJ45</accession>
<dbReference type="Pfam" id="PF00590">
    <property type="entry name" value="TP_methylase"/>
    <property type="match status" value="1"/>
</dbReference>
<dbReference type="InterPro" id="IPR006366">
    <property type="entry name" value="CobA/CysG_C"/>
</dbReference>
<evidence type="ECO:0000256" key="7">
    <source>
        <dbReference type="ARBA" id="ARBA00023244"/>
    </source>
</evidence>
<keyword evidence="6" id="KW-0949">S-adenosyl-L-methionine</keyword>
<comment type="similarity">
    <text evidence="1">Belongs to the precorrin methyltransferase family.</text>
</comment>
<evidence type="ECO:0000256" key="10">
    <source>
        <dbReference type="SAM" id="MobiDB-lite"/>
    </source>
</evidence>
<dbReference type="EC" id="2.1.1.107" evidence="2"/>
<dbReference type="CDD" id="cd06578">
    <property type="entry name" value="HemD"/>
    <property type="match status" value="1"/>
</dbReference>
<evidence type="ECO:0000259" key="11">
    <source>
        <dbReference type="Pfam" id="PF00590"/>
    </source>
</evidence>
<proteinExistence type="inferred from homology"/>
<dbReference type="InterPro" id="IPR036108">
    <property type="entry name" value="4pyrrol_syn_uPrphyn_synt_sf"/>
</dbReference>
<dbReference type="Gene3D" id="3.30.950.10">
    <property type="entry name" value="Methyltransferase, Cobalt-precorrin-4 Transmethylase, Domain 2"/>
    <property type="match status" value="1"/>
</dbReference>
<feature type="region of interest" description="Disordered" evidence="10">
    <location>
        <begin position="1"/>
        <end position="51"/>
    </location>
</feature>
<dbReference type="NCBIfam" id="NF004790">
    <property type="entry name" value="PRK06136.1"/>
    <property type="match status" value="1"/>
</dbReference>
<evidence type="ECO:0000256" key="6">
    <source>
        <dbReference type="ARBA" id="ARBA00022691"/>
    </source>
</evidence>
<comment type="caution">
    <text evidence="13">The sequence shown here is derived from an EMBL/GenBank/DDBJ whole genome shotgun (WGS) entry which is preliminary data.</text>
</comment>
<evidence type="ECO:0000256" key="9">
    <source>
        <dbReference type="ARBA" id="ARBA00060548"/>
    </source>
</evidence>
<dbReference type="FunFam" id="3.30.950.10:FF:000001">
    <property type="entry name" value="Siroheme synthase"/>
    <property type="match status" value="1"/>
</dbReference>
<keyword evidence="3" id="KW-0169">Cobalamin biosynthesis</keyword>
<feature type="compositionally biased region" description="Polar residues" evidence="10">
    <location>
        <begin position="1"/>
        <end position="23"/>
    </location>
</feature>
<dbReference type="InterPro" id="IPR014776">
    <property type="entry name" value="4pyrrole_Mease_sub2"/>
</dbReference>
<evidence type="ECO:0000259" key="12">
    <source>
        <dbReference type="Pfam" id="PF02602"/>
    </source>
</evidence>
<feature type="domain" description="Tetrapyrrole methylase" evidence="11">
    <location>
        <begin position="77"/>
        <end position="288"/>
    </location>
</feature>
<dbReference type="GO" id="GO:0004851">
    <property type="term" value="F:uroporphyrin-III C-methyltransferase activity"/>
    <property type="evidence" value="ECO:0007669"/>
    <property type="project" value="UniProtKB-EC"/>
</dbReference>
<dbReference type="Gene3D" id="3.40.50.10090">
    <property type="match status" value="2"/>
</dbReference>
<dbReference type="SUPFAM" id="SSF69618">
    <property type="entry name" value="HemD-like"/>
    <property type="match status" value="1"/>
</dbReference>
<comment type="pathway">
    <text evidence="8">Porphyrin-containing compound metabolism; siroheme biosynthesis; precorrin-2 from uroporphyrinogen III: step 1/1.</text>
</comment>
<feature type="domain" description="Tetrapyrrole biosynthesis uroporphyrinogen III synthase" evidence="12">
    <location>
        <begin position="339"/>
        <end position="561"/>
    </location>
</feature>
<dbReference type="EMBL" id="SJPZ01000003">
    <property type="protein sequence ID" value="TWU60965.1"/>
    <property type="molecule type" value="Genomic_DNA"/>
</dbReference>
<evidence type="ECO:0000256" key="4">
    <source>
        <dbReference type="ARBA" id="ARBA00022603"/>
    </source>
</evidence>
<dbReference type="InterPro" id="IPR000878">
    <property type="entry name" value="4pyrrol_Mease"/>
</dbReference>
<dbReference type="GO" id="GO:0009236">
    <property type="term" value="P:cobalamin biosynthetic process"/>
    <property type="evidence" value="ECO:0007669"/>
    <property type="project" value="UniProtKB-KW"/>
</dbReference>
<reference evidence="13 14" key="1">
    <citation type="submission" date="2019-02" db="EMBL/GenBank/DDBJ databases">
        <title>Deep-cultivation of Planctomycetes and their phenomic and genomic characterization uncovers novel biology.</title>
        <authorList>
            <person name="Wiegand S."/>
            <person name="Jogler M."/>
            <person name="Boedeker C."/>
            <person name="Pinto D."/>
            <person name="Vollmers J."/>
            <person name="Rivas-Marin E."/>
            <person name="Kohn T."/>
            <person name="Peeters S.H."/>
            <person name="Heuer A."/>
            <person name="Rast P."/>
            <person name="Oberbeckmann S."/>
            <person name="Bunk B."/>
            <person name="Jeske O."/>
            <person name="Meyerdierks A."/>
            <person name="Storesund J.E."/>
            <person name="Kallscheuer N."/>
            <person name="Luecker S."/>
            <person name="Lage O.M."/>
            <person name="Pohl T."/>
            <person name="Merkel B.J."/>
            <person name="Hornburger P."/>
            <person name="Mueller R.-W."/>
            <person name="Bruemmer F."/>
            <person name="Labrenz M."/>
            <person name="Spormann A.M."/>
            <person name="Op Den Camp H."/>
            <person name="Overmann J."/>
            <person name="Amann R."/>
            <person name="Jetten M.S.M."/>
            <person name="Mascher T."/>
            <person name="Medema M.H."/>
            <person name="Devos D.P."/>
            <person name="Kaster A.-K."/>
            <person name="Ovreas L."/>
            <person name="Rohde M."/>
            <person name="Galperin M.Y."/>
            <person name="Jogler C."/>
        </authorList>
    </citation>
    <scope>NUCLEOTIDE SEQUENCE [LARGE SCALE GENOMIC DNA]</scope>
    <source>
        <strain evidence="13 14">V7</strain>
    </source>
</reference>
<dbReference type="GO" id="GO:0019354">
    <property type="term" value="P:siroheme biosynthetic process"/>
    <property type="evidence" value="ECO:0007669"/>
    <property type="project" value="InterPro"/>
</dbReference>
<dbReference type="GO" id="GO:0032259">
    <property type="term" value="P:methylation"/>
    <property type="evidence" value="ECO:0007669"/>
    <property type="project" value="UniProtKB-KW"/>
</dbReference>
<dbReference type="AlphaFoldDB" id="A0A5C6FJ45"/>
<dbReference type="SUPFAM" id="SSF53790">
    <property type="entry name" value="Tetrapyrrole methylase"/>
    <property type="match status" value="1"/>
</dbReference>
<evidence type="ECO:0000256" key="8">
    <source>
        <dbReference type="ARBA" id="ARBA00025705"/>
    </source>
</evidence>
<dbReference type="Pfam" id="PF02602">
    <property type="entry name" value="HEM4"/>
    <property type="match status" value="1"/>
</dbReference>
<dbReference type="InterPro" id="IPR035996">
    <property type="entry name" value="4pyrrol_Methylase_sf"/>
</dbReference>
<keyword evidence="4 13" id="KW-0489">Methyltransferase</keyword>
<keyword evidence="7" id="KW-0627">Porphyrin biosynthesis</keyword>
<dbReference type="CDD" id="cd11642">
    <property type="entry name" value="SUMT"/>
    <property type="match status" value="1"/>
</dbReference>
<evidence type="ECO:0000313" key="13">
    <source>
        <dbReference type="EMBL" id="TWU60965.1"/>
    </source>
</evidence>
<evidence type="ECO:0000256" key="1">
    <source>
        <dbReference type="ARBA" id="ARBA00005879"/>
    </source>
</evidence>
<dbReference type="PANTHER" id="PTHR45790:SF3">
    <property type="entry name" value="S-ADENOSYL-L-METHIONINE-DEPENDENT UROPORPHYRINOGEN III METHYLTRANSFERASE, CHLOROPLASTIC"/>
    <property type="match status" value="1"/>
</dbReference>
<dbReference type="InterPro" id="IPR014777">
    <property type="entry name" value="4pyrrole_Mease_sub1"/>
</dbReference>
<name>A0A5C6FJ45_9PLAN</name>
<dbReference type="FunFam" id="3.40.1010.10:FF:000001">
    <property type="entry name" value="Siroheme synthase"/>
    <property type="match status" value="1"/>
</dbReference>
<dbReference type="Gene3D" id="3.40.1010.10">
    <property type="entry name" value="Cobalt-precorrin-4 Transmethylase, Domain 1"/>
    <property type="match status" value="1"/>
</dbReference>
<evidence type="ECO:0000313" key="14">
    <source>
        <dbReference type="Proteomes" id="UP000316476"/>
    </source>
</evidence>
<evidence type="ECO:0000256" key="3">
    <source>
        <dbReference type="ARBA" id="ARBA00022573"/>
    </source>
</evidence>
<dbReference type="GO" id="GO:0004852">
    <property type="term" value="F:uroporphyrinogen-III synthase activity"/>
    <property type="evidence" value="ECO:0007669"/>
    <property type="project" value="InterPro"/>
</dbReference>
<dbReference type="InterPro" id="IPR003754">
    <property type="entry name" value="4pyrrol_synth_uPrphyn_synth"/>
</dbReference>
<sequence length="591" mass="63679">MAGWRSSQSRLVGTTLTTHNLSVMSPDPNRNRPSQPETPPPAAAHGVDPSAAAGAVRPIANCDDRRRCDADSADWQVALVGAGCGDPGLLTLRGRDALACCDVVLFDGLANADLLRHVRPSATQICVGKHGQSRIWSQNEINAEIVRHASAGLRVVRLKGGDPAVFARTGEEIQAVRSAGLRFTIVPGITAALAAGSYAGIPITHRGVASAVALVTGHEEPGKPQSALDWPALARFPGTLVIYMGVTTAKVWSESLIAGGKPAETPVAIVRRCSLADQQVIHCRLDEVADRLAPGQRIRPPVISIVGDVTRLAETMSWFDRRPLFGKRVLVTRPQSDNDTLVQRLSALGADVRHQPAIAVGALDDPTDLDQAIDQLERQDFLVFCSVHGVEFFLDRFYQQHDVRKLAELRIAAVGRKTAQALRGHRIHADLVPNDYTGDALVDLLVDQKLSRGLVVRASRGNDAWVRRLCELGVNVSQVAAYRNEDVQDWPSSVCDDVRSGRIDWVTVTSSATARSVDRLLGHRWGKLKVAALSPVTADTLSQLGVRPDVVADPYTMDALADAIAHFETNVSAKMDAGSDQPSGESDERRN</sequence>
<organism evidence="13 14">
    <name type="scientific">Crateriforma conspicua</name>
    <dbReference type="NCBI Taxonomy" id="2527996"/>
    <lineage>
        <taxon>Bacteria</taxon>
        <taxon>Pseudomonadati</taxon>
        <taxon>Planctomycetota</taxon>
        <taxon>Planctomycetia</taxon>
        <taxon>Planctomycetales</taxon>
        <taxon>Planctomycetaceae</taxon>
        <taxon>Crateriforma</taxon>
    </lineage>
</organism>
<dbReference type="NCBIfam" id="TIGR01469">
    <property type="entry name" value="cobA_cysG_Cterm"/>
    <property type="match status" value="1"/>
</dbReference>
<keyword evidence="5 13" id="KW-0808">Transferase</keyword>
<dbReference type="Proteomes" id="UP000316476">
    <property type="component" value="Unassembled WGS sequence"/>
</dbReference>